<comment type="caution">
    <text evidence="2">The sequence shown here is derived from an EMBL/GenBank/DDBJ whole genome shotgun (WGS) entry which is preliminary data.</text>
</comment>
<organism evidence="2 3">
    <name type="scientific">Streptomyces spectabilis</name>
    <dbReference type="NCBI Taxonomy" id="68270"/>
    <lineage>
        <taxon>Bacteria</taxon>
        <taxon>Bacillati</taxon>
        <taxon>Actinomycetota</taxon>
        <taxon>Actinomycetes</taxon>
        <taxon>Kitasatosporales</taxon>
        <taxon>Streptomycetaceae</taxon>
        <taxon>Streptomyces</taxon>
    </lineage>
</organism>
<dbReference type="InterPro" id="IPR040841">
    <property type="entry name" value="Luciferase_dom"/>
</dbReference>
<evidence type="ECO:0000259" key="1">
    <source>
        <dbReference type="Pfam" id="PF17648"/>
    </source>
</evidence>
<dbReference type="Pfam" id="PF17648">
    <property type="entry name" value="Luciferase"/>
    <property type="match status" value="1"/>
</dbReference>
<feature type="domain" description="Luciferase" evidence="1">
    <location>
        <begin position="40"/>
        <end position="102"/>
    </location>
</feature>
<accession>A0A7W8AMU3</accession>
<evidence type="ECO:0000313" key="3">
    <source>
        <dbReference type="Proteomes" id="UP000549009"/>
    </source>
</evidence>
<keyword evidence="3" id="KW-1185">Reference proteome</keyword>
<dbReference type="RefSeq" id="WP_170316357.1">
    <property type="nucleotide sequence ID" value="NZ_BMSQ01000003.1"/>
</dbReference>
<name>A0A7W8AMU3_STRST</name>
<protein>
    <recommendedName>
        <fullName evidence="1">Luciferase domain-containing protein</fullName>
    </recommendedName>
</protein>
<evidence type="ECO:0000313" key="2">
    <source>
        <dbReference type="EMBL" id="MBB5101314.1"/>
    </source>
</evidence>
<dbReference type="Proteomes" id="UP000549009">
    <property type="component" value="Unassembled WGS sequence"/>
</dbReference>
<sequence>MTAAQRAMTQLESWPNLVSGSPRCAVGRSFGTPGTPARAGYELIHFHCDDAADVCLTRAAVDRLRPQLRHSSALRVRPGASWITVLLDCDMDIALLLTLVSVGLKAHDDALAVVIGEGQRGPAADCPSPPCDWEVRAKPVAHAPLATAAPPPSTEVRRGLRATWKAVGRLIPHGH</sequence>
<proteinExistence type="predicted"/>
<dbReference type="EMBL" id="JACHJD010000001">
    <property type="protein sequence ID" value="MBB5101314.1"/>
    <property type="molecule type" value="Genomic_DNA"/>
</dbReference>
<gene>
    <name evidence="2" type="ORF">FHS40_000367</name>
</gene>
<dbReference type="AlphaFoldDB" id="A0A7W8AMU3"/>
<reference evidence="2 3" key="1">
    <citation type="submission" date="2020-08" db="EMBL/GenBank/DDBJ databases">
        <title>Genomic Encyclopedia of Type Strains, Phase III (KMG-III): the genomes of soil and plant-associated and newly described type strains.</title>
        <authorList>
            <person name="Whitman W."/>
        </authorList>
    </citation>
    <scope>NUCLEOTIDE SEQUENCE [LARGE SCALE GENOMIC DNA]</scope>
    <source>
        <strain evidence="2 3">CECT 3146</strain>
    </source>
</reference>